<dbReference type="AlphaFoldDB" id="A0A2U1LTH5"/>
<feature type="region of interest" description="Disordered" evidence="1">
    <location>
        <begin position="29"/>
        <end position="60"/>
    </location>
</feature>
<protein>
    <submittedName>
        <fullName evidence="2">Uncharacterized protein</fullName>
    </submittedName>
</protein>
<gene>
    <name evidence="2" type="ORF">CTI12_AA247430</name>
</gene>
<accession>A0A2U1LTH5</accession>
<keyword evidence="3" id="KW-1185">Reference proteome</keyword>
<evidence type="ECO:0000256" key="1">
    <source>
        <dbReference type="SAM" id="MobiDB-lite"/>
    </source>
</evidence>
<feature type="region of interest" description="Disordered" evidence="1">
    <location>
        <begin position="74"/>
        <end position="105"/>
    </location>
</feature>
<evidence type="ECO:0000313" key="2">
    <source>
        <dbReference type="EMBL" id="PWA52299.1"/>
    </source>
</evidence>
<feature type="compositionally biased region" description="Polar residues" evidence="1">
    <location>
        <begin position="81"/>
        <end position="98"/>
    </location>
</feature>
<comment type="caution">
    <text evidence="2">The sequence shown here is derived from an EMBL/GenBank/DDBJ whole genome shotgun (WGS) entry which is preliminary data.</text>
</comment>
<dbReference type="Proteomes" id="UP000245207">
    <property type="component" value="Unassembled WGS sequence"/>
</dbReference>
<evidence type="ECO:0000313" key="3">
    <source>
        <dbReference type="Proteomes" id="UP000245207"/>
    </source>
</evidence>
<proteinExistence type="predicted"/>
<name>A0A2U1LTH5_ARTAN</name>
<organism evidence="2 3">
    <name type="scientific">Artemisia annua</name>
    <name type="common">Sweet wormwood</name>
    <dbReference type="NCBI Taxonomy" id="35608"/>
    <lineage>
        <taxon>Eukaryota</taxon>
        <taxon>Viridiplantae</taxon>
        <taxon>Streptophyta</taxon>
        <taxon>Embryophyta</taxon>
        <taxon>Tracheophyta</taxon>
        <taxon>Spermatophyta</taxon>
        <taxon>Magnoliopsida</taxon>
        <taxon>eudicotyledons</taxon>
        <taxon>Gunneridae</taxon>
        <taxon>Pentapetalae</taxon>
        <taxon>asterids</taxon>
        <taxon>campanulids</taxon>
        <taxon>Asterales</taxon>
        <taxon>Asteraceae</taxon>
        <taxon>Asteroideae</taxon>
        <taxon>Anthemideae</taxon>
        <taxon>Artemisiinae</taxon>
        <taxon>Artemisia</taxon>
    </lineage>
</organism>
<reference evidence="2 3" key="1">
    <citation type="journal article" date="2018" name="Mol. Plant">
        <title>The genome of Artemisia annua provides insight into the evolution of Asteraceae family and artemisinin biosynthesis.</title>
        <authorList>
            <person name="Shen Q."/>
            <person name="Zhang L."/>
            <person name="Liao Z."/>
            <person name="Wang S."/>
            <person name="Yan T."/>
            <person name="Shi P."/>
            <person name="Liu M."/>
            <person name="Fu X."/>
            <person name="Pan Q."/>
            <person name="Wang Y."/>
            <person name="Lv Z."/>
            <person name="Lu X."/>
            <person name="Zhang F."/>
            <person name="Jiang W."/>
            <person name="Ma Y."/>
            <person name="Chen M."/>
            <person name="Hao X."/>
            <person name="Li L."/>
            <person name="Tang Y."/>
            <person name="Lv G."/>
            <person name="Zhou Y."/>
            <person name="Sun X."/>
            <person name="Brodelius P.E."/>
            <person name="Rose J.K.C."/>
            <person name="Tang K."/>
        </authorList>
    </citation>
    <scope>NUCLEOTIDE SEQUENCE [LARGE SCALE GENOMIC DNA]</scope>
    <source>
        <strain evidence="3">cv. Huhao1</strain>
        <tissue evidence="2">Leaf</tissue>
    </source>
</reference>
<dbReference type="EMBL" id="PKPP01007837">
    <property type="protein sequence ID" value="PWA52299.1"/>
    <property type="molecule type" value="Genomic_DNA"/>
</dbReference>
<sequence>MGKKSLWVWNTLDSHLEVNTLNFFDIVESKTRTPSPSPNDETEDVASVGREGDLNQTGRVVDDVQDDTLEQILYPGAPQQPVDSSSATPLDENSNSEGNALPETDVPSFQNVFKMKLRKELLVIEDLVDLLSCLLN</sequence>